<reference evidence="4 7" key="2">
    <citation type="submission" date="2016-01" db="EMBL/GenBank/DDBJ databases">
        <authorList>
            <person name="Varghese N."/>
        </authorList>
    </citation>
    <scope>NUCLEOTIDE SEQUENCE [LARGE SCALE GENOMIC DNA]</scope>
    <source>
        <strain evidence="4 7">HL-91</strain>
    </source>
</reference>
<dbReference type="PANTHER" id="PTHR32347">
    <property type="entry name" value="EFFLUX SYSTEM COMPONENT YKNX-RELATED"/>
    <property type="match status" value="1"/>
</dbReference>
<dbReference type="Gene3D" id="2.40.50.100">
    <property type="match status" value="1"/>
</dbReference>
<evidence type="ECO:0000256" key="1">
    <source>
        <dbReference type="ARBA" id="ARBA00004196"/>
    </source>
</evidence>
<dbReference type="EMBL" id="FBYC01000001">
    <property type="protein sequence ID" value="CUX79333.1"/>
    <property type="molecule type" value="Genomic_DNA"/>
</dbReference>
<dbReference type="Gene3D" id="2.40.30.170">
    <property type="match status" value="1"/>
</dbReference>
<dbReference type="Proteomes" id="UP000050413">
    <property type="component" value="Unassembled WGS sequence"/>
</dbReference>
<feature type="coiled-coil region" evidence="3">
    <location>
        <begin position="418"/>
        <end position="452"/>
    </location>
</feature>
<comment type="caution">
    <text evidence="5">The sequence shown here is derived from an EMBL/GenBank/DDBJ whole genome shotgun (WGS) entry which is preliminary data.</text>
</comment>
<dbReference type="Proteomes" id="UP000182045">
    <property type="component" value="Unassembled WGS sequence"/>
</dbReference>
<evidence type="ECO:0000313" key="7">
    <source>
        <dbReference type="Proteomes" id="UP000182045"/>
    </source>
</evidence>
<dbReference type="InterPro" id="IPR050465">
    <property type="entry name" value="UPF0194_transport"/>
</dbReference>
<dbReference type="RefSeq" id="WP_072244165.1">
    <property type="nucleotide sequence ID" value="NZ_FBYC01000001.1"/>
</dbReference>
<evidence type="ECO:0000256" key="3">
    <source>
        <dbReference type="SAM" id="Coils"/>
    </source>
</evidence>
<comment type="subcellular location">
    <subcellularLocation>
        <location evidence="1">Cell envelope</location>
    </subcellularLocation>
</comment>
<gene>
    <name evidence="4" type="ORF">Ga0058931_0011</name>
    <name evidence="5" type="ORF">HLUCCA05_14035</name>
</gene>
<evidence type="ECO:0000313" key="5">
    <source>
        <dbReference type="EMBL" id="KPP95095.1"/>
    </source>
</evidence>
<reference evidence="5 6" key="1">
    <citation type="submission" date="2015-09" db="EMBL/GenBank/DDBJ databases">
        <title>Identification and resolution of microdiversity through metagenomic sequencing of parallel consortia.</title>
        <authorList>
            <person name="Nelson W.C."/>
            <person name="Romine M.F."/>
            <person name="Lindemann S.R."/>
        </authorList>
    </citation>
    <scope>NUCLEOTIDE SEQUENCE [LARGE SCALE GENOMIC DNA]</scope>
    <source>
        <strain evidence="5">HL-91</strain>
    </source>
</reference>
<dbReference type="AlphaFoldDB" id="A0A0P7WBF5"/>
<organism evidence="5 6">
    <name type="scientific">Roseibaca calidilacus</name>
    <dbReference type="NCBI Taxonomy" id="1666912"/>
    <lineage>
        <taxon>Bacteria</taxon>
        <taxon>Pseudomonadati</taxon>
        <taxon>Pseudomonadota</taxon>
        <taxon>Alphaproteobacteria</taxon>
        <taxon>Rhodobacterales</taxon>
        <taxon>Paracoccaceae</taxon>
        <taxon>Roseinatronobacter</taxon>
    </lineage>
</organism>
<keyword evidence="7" id="KW-1185">Reference proteome</keyword>
<dbReference type="GO" id="GO:0030313">
    <property type="term" value="C:cell envelope"/>
    <property type="evidence" value="ECO:0007669"/>
    <property type="project" value="UniProtKB-SubCell"/>
</dbReference>
<keyword evidence="2 3" id="KW-0175">Coiled coil</keyword>
<name>A0A0P7WBF5_9RHOB</name>
<accession>A0A0P7WBF5</accession>
<dbReference type="EMBL" id="LJSG01000003">
    <property type="protein sequence ID" value="KPP95095.1"/>
    <property type="molecule type" value="Genomic_DNA"/>
</dbReference>
<sequence length="609" mass="66930">MQDILSAPSKGKSAQADKTDTIARLQDWCAELRARLPGLVEVALLRLAPEGSALITAAPEDTVTGRLGYREAIARMRAAQAAVLLPLDRTEDGIAEVIAMPVRPPHAASGAPAEIAVLVGVAEMSASRVQLIMAQLEVALGWLMFHLGRQAMDETRELAQIHEQAFLICAEMLDAERPTEARQILASLLAKYLKADRVVLVRLGIFGLRIQSISGESKFDKKSQLNDLTRQVAHEAQLRRAPISWRRSAPEKASLMGRLGEMHGDAAIDAVPLTDALGNITEVVVLHWSDDAQLPDIDAWSVVWTLARPILAEKDRAARGFVMRNLMASKTVLRRLFGPRAFKLKLVAALLLTAVFVTAFVQVEDTLRADVVIDDPDLRVMSAPIDGFIEEVFVIPGDRVSAGQALLKLEDDEIRLRIAELEAQKARHMARAALARSNRDRAEAAVAEAEQAETDARLSLARRELAQTVISARVDGIILEGDLRQRLGARVTFGEELMRIAPQQGIEVQLSVRNRDGDRLAIGLQGRLRLEAAPDVPLSVQVMRLQPRAETIDGELRFVAFGELSAGALEIENGMQGAARLDLGQATIYAVWIRPILETVYMFLWRWLP</sequence>
<dbReference type="STRING" id="1666912.Ga0058931_0011"/>
<evidence type="ECO:0000256" key="2">
    <source>
        <dbReference type="ARBA" id="ARBA00023054"/>
    </source>
</evidence>
<dbReference type="PANTHER" id="PTHR32347:SF23">
    <property type="entry name" value="BLL5650 PROTEIN"/>
    <property type="match status" value="1"/>
</dbReference>
<dbReference type="Gene3D" id="1.10.287.470">
    <property type="entry name" value="Helix hairpin bin"/>
    <property type="match status" value="1"/>
</dbReference>
<proteinExistence type="predicted"/>
<dbReference type="SUPFAM" id="SSF111369">
    <property type="entry name" value="HlyD-like secretion proteins"/>
    <property type="match status" value="1"/>
</dbReference>
<protein>
    <submittedName>
        <fullName evidence="4">Barrel-sandwich domain of CusB or HlyD membrane-fusion</fullName>
    </submittedName>
    <submittedName>
        <fullName evidence="5">Type I secretion system membrane fusion component</fullName>
    </submittedName>
</protein>
<dbReference type="OrthoDB" id="9806939at2"/>
<evidence type="ECO:0000313" key="4">
    <source>
        <dbReference type="EMBL" id="CUX79333.1"/>
    </source>
</evidence>
<evidence type="ECO:0000313" key="6">
    <source>
        <dbReference type="Proteomes" id="UP000050413"/>
    </source>
</evidence>